<protein>
    <submittedName>
        <fullName evidence="6">TetR family transcriptional regulator</fullName>
    </submittedName>
</protein>
<dbReference type="Proteomes" id="UP000265719">
    <property type="component" value="Chromosome"/>
</dbReference>
<evidence type="ECO:0000256" key="3">
    <source>
        <dbReference type="ARBA" id="ARBA00023163"/>
    </source>
</evidence>
<keyword evidence="2 4" id="KW-0238">DNA-binding</keyword>
<dbReference type="KEGG" id="thao:NI17_016365"/>
<keyword evidence="1" id="KW-0805">Transcription regulation</keyword>
<reference evidence="6" key="1">
    <citation type="submission" date="2020-10" db="EMBL/GenBank/DDBJ databases">
        <title>De novo genome project of the cellulose decomposer Thermobifida halotolerans type strain.</title>
        <authorList>
            <person name="Nagy I."/>
            <person name="Horvath B."/>
            <person name="Kukolya J."/>
            <person name="Nagy I."/>
            <person name="Orsini M."/>
        </authorList>
    </citation>
    <scope>NUCLEOTIDE SEQUENCE</scope>
    <source>
        <strain evidence="6">DSM 44931</strain>
    </source>
</reference>
<organism evidence="6 7">
    <name type="scientific">Thermobifida halotolerans</name>
    <dbReference type="NCBI Taxonomy" id="483545"/>
    <lineage>
        <taxon>Bacteria</taxon>
        <taxon>Bacillati</taxon>
        <taxon>Actinomycetota</taxon>
        <taxon>Actinomycetes</taxon>
        <taxon>Streptosporangiales</taxon>
        <taxon>Nocardiopsidaceae</taxon>
        <taxon>Thermobifida</taxon>
    </lineage>
</organism>
<evidence type="ECO:0000256" key="4">
    <source>
        <dbReference type="PROSITE-ProRule" id="PRU00335"/>
    </source>
</evidence>
<evidence type="ECO:0000313" key="6">
    <source>
        <dbReference type="EMBL" id="UOE22092.1"/>
    </source>
</evidence>
<dbReference type="PROSITE" id="PS01081">
    <property type="entry name" value="HTH_TETR_1"/>
    <property type="match status" value="1"/>
</dbReference>
<dbReference type="PROSITE" id="PS50977">
    <property type="entry name" value="HTH_TETR_2"/>
    <property type="match status" value="1"/>
</dbReference>
<dbReference type="GO" id="GO:0000976">
    <property type="term" value="F:transcription cis-regulatory region binding"/>
    <property type="evidence" value="ECO:0007669"/>
    <property type="project" value="TreeGrafter"/>
</dbReference>
<dbReference type="InterPro" id="IPR001647">
    <property type="entry name" value="HTH_TetR"/>
</dbReference>
<dbReference type="EMBL" id="CP063196">
    <property type="protein sequence ID" value="UOE22092.1"/>
    <property type="molecule type" value="Genomic_DNA"/>
</dbReference>
<dbReference type="GO" id="GO:0003700">
    <property type="term" value="F:DNA-binding transcription factor activity"/>
    <property type="evidence" value="ECO:0007669"/>
    <property type="project" value="TreeGrafter"/>
</dbReference>
<keyword evidence="3" id="KW-0804">Transcription</keyword>
<dbReference type="Pfam" id="PF00440">
    <property type="entry name" value="TetR_N"/>
    <property type="match status" value="1"/>
</dbReference>
<dbReference type="PANTHER" id="PTHR30055:SF238">
    <property type="entry name" value="MYCOFACTOCIN BIOSYNTHESIS TRANSCRIPTIONAL REGULATOR MFTR-RELATED"/>
    <property type="match status" value="1"/>
</dbReference>
<feature type="domain" description="HTH tetR-type" evidence="5">
    <location>
        <begin position="1"/>
        <end position="50"/>
    </location>
</feature>
<dbReference type="Gene3D" id="1.10.357.10">
    <property type="entry name" value="Tetracycline Repressor, domain 2"/>
    <property type="match status" value="1"/>
</dbReference>
<dbReference type="SUPFAM" id="SSF46689">
    <property type="entry name" value="Homeodomain-like"/>
    <property type="match status" value="1"/>
</dbReference>
<dbReference type="InterPro" id="IPR009057">
    <property type="entry name" value="Homeodomain-like_sf"/>
</dbReference>
<evidence type="ECO:0000259" key="5">
    <source>
        <dbReference type="PROSITE" id="PS50977"/>
    </source>
</evidence>
<dbReference type="AlphaFoldDB" id="A0AA97M182"/>
<dbReference type="InterPro" id="IPR050109">
    <property type="entry name" value="HTH-type_TetR-like_transc_reg"/>
</dbReference>
<evidence type="ECO:0000313" key="7">
    <source>
        <dbReference type="Proteomes" id="UP000265719"/>
    </source>
</evidence>
<gene>
    <name evidence="6" type="ORF">NI17_016365</name>
</gene>
<evidence type="ECO:0000256" key="1">
    <source>
        <dbReference type="ARBA" id="ARBA00023015"/>
    </source>
</evidence>
<dbReference type="PANTHER" id="PTHR30055">
    <property type="entry name" value="HTH-TYPE TRANSCRIPTIONAL REGULATOR RUTR"/>
    <property type="match status" value="1"/>
</dbReference>
<accession>A0AA97M182</accession>
<evidence type="ECO:0000256" key="2">
    <source>
        <dbReference type="ARBA" id="ARBA00023125"/>
    </source>
</evidence>
<feature type="DNA-binding region" description="H-T-H motif" evidence="4">
    <location>
        <begin position="13"/>
        <end position="32"/>
    </location>
</feature>
<sequence>MGLFAERGFEAVTVNEIAERAEVGRTTFFRYFTDKQEVLFAEDGVLLDALTAEIERAASPLAPIGDSLEDSLAVAHAGVREVAARIARSEWKSVRERLIRDNPALTARNLLKEQRYVQTATDLLTRYGATPETATLAVGTAVACYRTALVAAESGRTGLTEAMEAAFRRITAARPTG</sequence>
<keyword evidence="7" id="KW-1185">Reference proteome</keyword>
<name>A0AA97M182_9ACTN</name>
<dbReference type="InterPro" id="IPR023772">
    <property type="entry name" value="DNA-bd_HTH_TetR-type_CS"/>
</dbReference>
<proteinExistence type="predicted"/>